<feature type="transmembrane region" description="Helical" evidence="1">
    <location>
        <begin position="6"/>
        <end position="25"/>
    </location>
</feature>
<dbReference type="AlphaFoldDB" id="A0A0A9EJP3"/>
<proteinExistence type="predicted"/>
<keyword evidence="1" id="KW-0472">Membrane</keyword>
<feature type="transmembrane region" description="Helical" evidence="1">
    <location>
        <begin position="32"/>
        <end position="53"/>
    </location>
</feature>
<dbReference type="EMBL" id="GBRH01197579">
    <property type="protein sequence ID" value="JAE00317.1"/>
    <property type="molecule type" value="Transcribed_RNA"/>
</dbReference>
<accession>A0A0A9EJP3</accession>
<keyword evidence="1" id="KW-1133">Transmembrane helix</keyword>
<evidence type="ECO:0000256" key="1">
    <source>
        <dbReference type="SAM" id="Phobius"/>
    </source>
</evidence>
<organism evidence="2">
    <name type="scientific">Arundo donax</name>
    <name type="common">Giant reed</name>
    <name type="synonym">Donax arundinaceus</name>
    <dbReference type="NCBI Taxonomy" id="35708"/>
    <lineage>
        <taxon>Eukaryota</taxon>
        <taxon>Viridiplantae</taxon>
        <taxon>Streptophyta</taxon>
        <taxon>Embryophyta</taxon>
        <taxon>Tracheophyta</taxon>
        <taxon>Spermatophyta</taxon>
        <taxon>Magnoliopsida</taxon>
        <taxon>Liliopsida</taxon>
        <taxon>Poales</taxon>
        <taxon>Poaceae</taxon>
        <taxon>PACMAD clade</taxon>
        <taxon>Arundinoideae</taxon>
        <taxon>Arundineae</taxon>
        <taxon>Arundo</taxon>
    </lineage>
</organism>
<sequence length="95" mass="10534">MADAAGSLPGSVAVAASFGGCYKYYFKSTMMLLFRALFFSFYTPCSLTIKIYLELTATTFQLFTVATVLPSEPTQITNIHTSIWALSTFYNRNDS</sequence>
<name>A0A0A9EJP3_ARUDO</name>
<reference evidence="2" key="2">
    <citation type="journal article" date="2015" name="Data Brief">
        <title>Shoot transcriptome of the giant reed, Arundo donax.</title>
        <authorList>
            <person name="Barrero R.A."/>
            <person name="Guerrero F.D."/>
            <person name="Moolhuijzen P."/>
            <person name="Goolsby J.A."/>
            <person name="Tidwell J."/>
            <person name="Bellgard S.E."/>
            <person name="Bellgard M.I."/>
        </authorList>
    </citation>
    <scope>NUCLEOTIDE SEQUENCE</scope>
    <source>
        <tissue evidence="2">Shoot tissue taken approximately 20 cm above the soil surface</tissue>
    </source>
</reference>
<keyword evidence="1" id="KW-0812">Transmembrane</keyword>
<evidence type="ECO:0000313" key="2">
    <source>
        <dbReference type="EMBL" id="JAE00317.1"/>
    </source>
</evidence>
<protein>
    <submittedName>
        <fullName evidence="2">Uncharacterized protein</fullName>
    </submittedName>
</protein>
<reference evidence="2" key="1">
    <citation type="submission" date="2014-09" db="EMBL/GenBank/DDBJ databases">
        <authorList>
            <person name="Magalhaes I.L.F."/>
            <person name="Oliveira U."/>
            <person name="Santos F.R."/>
            <person name="Vidigal T.H.D.A."/>
            <person name="Brescovit A.D."/>
            <person name="Santos A.J."/>
        </authorList>
    </citation>
    <scope>NUCLEOTIDE SEQUENCE</scope>
    <source>
        <tissue evidence="2">Shoot tissue taken approximately 20 cm above the soil surface</tissue>
    </source>
</reference>